<dbReference type="Proteomes" id="UP001501624">
    <property type="component" value="Unassembled WGS sequence"/>
</dbReference>
<evidence type="ECO:0000313" key="2">
    <source>
        <dbReference type="Proteomes" id="UP001501624"/>
    </source>
</evidence>
<reference evidence="2" key="1">
    <citation type="journal article" date="2019" name="Int. J. Syst. Evol. Microbiol.">
        <title>The Global Catalogue of Microorganisms (GCM) 10K type strain sequencing project: providing services to taxonomists for standard genome sequencing and annotation.</title>
        <authorList>
            <consortium name="The Broad Institute Genomics Platform"/>
            <consortium name="The Broad Institute Genome Sequencing Center for Infectious Disease"/>
            <person name="Wu L."/>
            <person name="Ma J."/>
        </authorList>
    </citation>
    <scope>NUCLEOTIDE SEQUENCE [LARGE SCALE GENOMIC DNA]</scope>
    <source>
        <strain evidence="2">JCM 17017</strain>
    </source>
</reference>
<sequence>MRIGIALPNQVRDVDVSGGRLTVGVGGFSPVPMKRMAHWGAAGADYAQLTSSTVATSPGAITDAVTAFGDLGATDLVLIPATDNLDEVKRAVDAAL</sequence>
<gene>
    <name evidence="1" type="ORF">GCM10022380_64580</name>
</gene>
<comment type="caution">
    <text evidence="1">The sequence shown here is derived from an EMBL/GenBank/DDBJ whole genome shotgun (WGS) entry which is preliminary data.</text>
</comment>
<dbReference type="EMBL" id="BAABCM010000011">
    <property type="protein sequence ID" value="GAA3837508.1"/>
    <property type="molecule type" value="Genomic_DNA"/>
</dbReference>
<accession>A0ABP7J8G6</accession>
<name>A0ABP7J8G6_9PSEU</name>
<organism evidence="1 2">
    <name type="scientific">Amycolatopsis tucumanensis</name>
    <dbReference type="NCBI Taxonomy" id="401106"/>
    <lineage>
        <taxon>Bacteria</taxon>
        <taxon>Bacillati</taxon>
        <taxon>Actinomycetota</taxon>
        <taxon>Actinomycetes</taxon>
        <taxon>Pseudonocardiales</taxon>
        <taxon>Pseudonocardiaceae</taxon>
        <taxon>Amycolatopsis</taxon>
    </lineage>
</organism>
<protein>
    <recommendedName>
        <fullName evidence="3">Luciferase-like monooxygenase</fullName>
    </recommendedName>
</protein>
<evidence type="ECO:0008006" key="3">
    <source>
        <dbReference type="Google" id="ProtNLM"/>
    </source>
</evidence>
<evidence type="ECO:0000313" key="1">
    <source>
        <dbReference type="EMBL" id="GAA3837508.1"/>
    </source>
</evidence>
<proteinExistence type="predicted"/>
<dbReference type="RefSeq" id="WP_237335494.1">
    <property type="nucleotide sequence ID" value="NZ_BAABCM010000011.1"/>
</dbReference>
<keyword evidence="2" id="KW-1185">Reference proteome</keyword>